<protein>
    <submittedName>
        <fullName evidence="1">Uncharacterized protein</fullName>
    </submittedName>
</protein>
<name>A0A165C2N4_9APHY</name>
<dbReference type="OrthoDB" id="2752444at2759"/>
<accession>A0A165C2N4</accession>
<dbReference type="Proteomes" id="UP000076871">
    <property type="component" value="Unassembled WGS sequence"/>
</dbReference>
<dbReference type="InParanoid" id="A0A165C2N4"/>
<sequence length="110" mass="12039">MSLSNHDSSVKILHLTEDGLMLYKKQLRLAIMAKKLVQYLDGHDKEPATLTALGVDSDADEISIPDATRNTQTSDYPGEEVVWSLKDAHSLLHPGEGLLTDPRQASEAQG</sequence>
<proteinExistence type="predicted"/>
<keyword evidence="2" id="KW-1185">Reference proteome</keyword>
<dbReference type="RefSeq" id="XP_040759831.1">
    <property type="nucleotide sequence ID" value="XM_040913220.1"/>
</dbReference>
<organism evidence="1 2">
    <name type="scientific">Laetiporus sulphureus 93-53</name>
    <dbReference type="NCBI Taxonomy" id="1314785"/>
    <lineage>
        <taxon>Eukaryota</taxon>
        <taxon>Fungi</taxon>
        <taxon>Dikarya</taxon>
        <taxon>Basidiomycota</taxon>
        <taxon>Agaricomycotina</taxon>
        <taxon>Agaricomycetes</taxon>
        <taxon>Polyporales</taxon>
        <taxon>Laetiporus</taxon>
    </lineage>
</organism>
<dbReference type="EMBL" id="KV427656">
    <property type="protein sequence ID" value="KZT02091.1"/>
    <property type="molecule type" value="Genomic_DNA"/>
</dbReference>
<gene>
    <name evidence="1" type="ORF">LAESUDRAFT_763197</name>
</gene>
<evidence type="ECO:0000313" key="2">
    <source>
        <dbReference type="Proteomes" id="UP000076871"/>
    </source>
</evidence>
<dbReference type="AlphaFoldDB" id="A0A165C2N4"/>
<reference evidence="1 2" key="1">
    <citation type="journal article" date="2016" name="Mol. Biol. Evol.">
        <title>Comparative Genomics of Early-Diverging Mushroom-Forming Fungi Provides Insights into the Origins of Lignocellulose Decay Capabilities.</title>
        <authorList>
            <person name="Nagy L.G."/>
            <person name="Riley R."/>
            <person name="Tritt A."/>
            <person name="Adam C."/>
            <person name="Daum C."/>
            <person name="Floudas D."/>
            <person name="Sun H."/>
            <person name="Yadav J.S."/>
            <person name="Pangilinan J."/>
            <person name="Larsson K.H."/>
            <person name="Matsuura K."/>
            <person name="Barry K."/>
            <person name="Labutti K."/>
            <person name="Kuo R."/>
            <person name="Ohm R.A."/>
            <person name="Bhattacharya S.S."/>
            <person name="Shirouzu T."/>
            <person name="Yoshinaga Y."/>
            <person name="Martin F.M."/>
            <person name="Grigoriev I.V."/>
            <person name="Hibbett D.S."/>
        </authorList>
    </citation>
    <scope>NUCLEOTIDE SEQUENCE [LARGE SCALE GENOMIC DNA]</scope>
    <source>
        <strain evidence="1 2">93-53</strain>
    </source>
</reference>
<dbReference type="GeneID" id="63830248"/>
<evidence type="ECO:0000313" key="1">
    <source>
        <dbReference type="EMBL" id="KZT02091.1"/>
    </source>
</evidence>